<dbReference type="SMART" id="SM00244">
    <property type="entry name" value="PHB"/>
    <property type="match status" value="1"/>
</dbReference>
<name>A0AAV9IIC5_9RHOD</name>
<protein>
    <recommendedName>
        <fullName evidence="3">Band 7 domain-containing protein</fullName>
    </recommendedName>
</protein>
<dbReference type="FunFam" id="3.30.479.30:FF:000004">
    <property type="entry name" value="Putative membrane protease family, stomatin"/>
    <property type="match status" value="1"/>
</dbReference>
<proteinExistence type="inferred from homology"/>
<dbReference type="InterPro" id="IPR001972">
    <property type="entry name" value="Stomatin_HflK_fam"/>
</dbReference>
<accession>A0AAV9IIC5</accession>
<dbReference type="PANTHER" id="PTHR10264">
    <property type="entry name" value="BAND 7 PROTEIN-RELATED"/>
    <property type="match status" value="1"/>
</dbReference>
<dbReference type="AlphaFoldDB" id="A0AAV9IIC5"/>
<evidence type="ECO:0000313" key="4">
    <source>
        <dbReference type="EMBL" id="KAK4526941.1"/>
    </source>
</evidence>
<keyword evidence="2" id="KW-1133">Transmembrane helix</keyword>
<dbReference type="Pfam" id="PF01145">
    <property type="entry name" value="Band_7"/>
    <property type="match status" value="1"/>
</dbReference>
<organism evidence="4 5">
    <name type="scientific">Galdieria yellowstonensis</name>
    <dbReference type="NCBI Taxonomy" id="3028027"/>
    <lineage>
        <taxon>Eukaryota</taxon>
        <taxon>Rhodophyta</taxon>
        <taxon>Bangiophyceae</taxon>
        <taxon>Galdieriales</taxon>
        <taxon>Galdieriaceae</taxon>
        <taxon>Galdieria</taxon>
    </lineage>
</organism>
<keyword evidence="5" id="KW-1185">Reference proteome</keyword>
<feature type="domain" description="Band 7" evidence="3">
    <location>
        <begin position="70"/>
        <end position="227"/>
    </location>
</feature>
<gene>
    <name evidence="4" type="ORF">GAYE_SCF29G4860</name>
</gene>
<dbReference type="InterPro" id="IPR043202">
    <property type="entry name" value="Band-7_stomatin-like"/>
</dbReference>
<feature type="transmembrane region" description="Helical" evidence="2">
    <location>
        <begin position="52"/>
        <end position="74"/>
    </location>
</feature>
<dbReference type="GO" id="GO:0005886">
    <property type="term" value="C:plasma membrane"/>
    <property type="evidence" value="ECO:0007669"/>
    <property type="project" value="InterPro"/>
</dbReference>
<dbReference type="InterPro" id="IPR001107">
    <property type="entry name" value="Band_7"/>
</dbReference>
<evidence type="ECO:0000256" key="2">
    <source>
        <dbReference type="SAM" id="Phobius"/>
    </source>
</evidence>
<keyword evidence="2" id="KW-0812">Transmembrane</keyword>
<dbReference type="Proteomes" id="UP001300502">
    <property type="component" value="Unassembled WGS sequence"/>
</dbReference>
<sequence length="309" mass="34552">MQAQKVSQVPQEETKDTTIQIQQHVRDMAPANDLQTTREPDILGSGASTGYLGQYIIIFGYLLLPFLFPFRVVVVQQYERALRFRLGRMVQIVPPGVYYAVPLVDTFRKVDLRVRTVEVPRQSVITRDGVSCNVDAVIYYSVVNAAAAICNVASYANSTFLLGQTTLRSVLGQVDLDTLLAKRDQIGEEMRKVLDKETESWGIRVSNVEIRDVVLPTDMIRFMASQAEAERERRAKIISADGEFQSSQKLAEAAAVMQREPMTLQLRYLQTLAQISAENNSTIVFPLPIDIFRALARSAESPPVGNNIP</sequence>
<comment type="similarity">
    <text evidence="1">Belongs to the band 7/mec-2 family.</text>
</comment>
<keyword evidence="2" id="KW-0472">Membrane</keyword>
<dbReference type="InterPro" id="IPR036013">
    <property type="entry name" value="Band_7/SPFH_dom_sf"/>
</dbReference>
<evidence type="ECO:0000313" key="5">
    <source>
        <dbReference type="Proteomes" id="UP001300502"/>
    </source>
</evidence>
<evidence type="ECO:0000256" key="1">
    <source>
        <dbReference type="ARBA" id="ARBA00008164"/>
    </source>
</evidence>
<evidence type="ECO:0000259" key="3">
    <source>
        <dbReference type="SMART" id="SM00244"/>
    </source>
</evidence>
<dbReference type="SUPFAM" id="SSF117892">
    <property type="entry name" value="Band 7/SPFH domain"/>
    <property type="match status" value="1"/>
</dbReference>
<dbReference type="PANTHER" id="PTHR10264:SF19">
    <property type="entry name" value="AT06885P-RELATED"/>
    <property type="match status" value="1"/>
</dbReference>
<comment type="caution">
    <text evidence="4">The sequence shown here is derived from an EMBL/GenBank/DDBJ whole genome shotgun (WGS) entry which is preliminary data.</text>
</comment>
<reference evidence="4 5" key="1">
    <citation type="submission" date="2022-07" db="EMBL/GenBank/DDBJ databases">
        <title>Genome-wide signatures of adaptation to extreme environments.</title>
        <authorList>
            <person name="Cho C.H."/>
            <person name="Yoon H.S."/>
        </authorList>
    </citation>
    <scope>NUCLEOTIDE SEQUENCE [LARGE SCALE GENOMIC DNA]</scope>
    <source>
        <strain evidence="4 5">108.79 E11</strain>
    </source>
</reference>
<dbReference type="CDD" id="cd08826">
    <property type="entry name" value="SPFH_eoslipins_u1"/>
    <property type="match status" value="1"/>
</dbReference>
<dbReference type="Gene3D" id="6.10.250.2090">
    <property type="match status" value="1"/>
</dbReference>
<dbReference type="PRINTS" id="PR00721">
    <property type="entry name" value="STOMATIN"/>
</dbReference>
<dbReference type="Gene3D" id="3.30.479.30">
    <property type="entry name" value="Band 7 domain"/>
    <property type="match status" value="1"/>
</dbReference>
<dbReference type="GO" id="GO:0098552">
    <property type="term" value="C:side of membrane"/>
    <property type="evidence" value="ECO:0007669"/>
    <property type="project" value="UniProtKB-ARBA"/>
</dbReference>
<dbReference type="EMBL" id="JANCYU010000045">
    <property type="protein sequence ID" value="KAK4526941.1"/>
    <property type="molecule type" value="Genomic_DNA"/>
</dbReference>